<name>A0A2W7MYK5_9BACI</name>
<evidence type="ECO:0000256" key="1">
    <source>
        <dbReference type="ARBA" id="ARBA00008416"/>
    </source>
</evidence>
<feature type="binding site" evidence="2">
    <location>
        <position position="62"/>
    </location>
    <ligand>
        <name>Fe cation</name>
        <dbReference type="ChEBI" id="CHEBI:24875"/>
    </ligand>
</feature>
<dbReference type="Gene3D" id="2.60.120.10">
    <property type="entry name" value="Jelly Rolls"/>
    <property type="match status" value="2"/>
</dbReference>
<dbReference type="InterPro" id="IPR011051">
    <property type="entry name" value="RmlC_Cupin_sf"/>
</dbReference>
<dbReference type="CDD" id="cd02247">
    <property type="entry name" value="cupin_pirin_C"/>
    <property type="match status" value="1"/>
</dbReference>
<dbReference type="PIRSF" id="PIRSF006232">
    <property type="entry name" value="Pirin"/>
    <property type="match status" value="1"/>
</dbReference>
<evidence type="ECO:0000313" key="6">
    <source>
        <dbReference type="EMBL" id="PZX02440.1"/>
    </source>
</evidence>
<evidence type="ECO:0000313" key="7">
    <source>
        <dbReference type="Proteomes" id="UP000248646"/>
    </source>
</evidence>
<gene>
    <name evidence="6" type="ORF">C7437_11132</name>
</gene>
<feature type="binding site" evidence="2">
    <location>
        <position position="104"/>
    </location>
    <ligand>
        <name>Fe cation</name>
        <dbReference type="ChEBI" id="CHEBI:24875"/>
    </ligand>
</feature>
<organism evidence="6 7">
    <name type="scientific">Psychrobacillus insolitus</name>
    <dbReference type="NCBI Taxonomy" id="1461"/>
    <lineage>
        <taxon>Bacteria</taxon>
        <taxon>Bacillati</taxon>
        <taxon>Bacillota</taxon>
        <taxon>Bacilli</taxon>
        <taxon>Bacillales</taxon>
        <taxon>Bacillaceae</taxon>
        <taxon>Psychrobacillus</taxon>
    </lineage>
</organism>
<feature type="domain" description="Pirin C-terminal" evidence="5">
    <location>
        <begin position="175"/>
        <end position="280"/>
    </location>
</feature>
<dbReference type="AlphaFoldDB" id="A0A2W7MYK5"/>
<dbReference type="InterPro" id="IPR003829">
    <property type="entry name" value="Pirin_N_dom"/>
</dbReference>
<dbReference type="SUPFAM" id="SSF51182">
    <property type="entry name" value="RmlC-like cupins"/>
    <property type="match status" value="1"/>
</dbReference>
<comment type="similarity">
    <text evidence="1 3">Belongs to the pirin family.</text>
</comment>
<evidence type="ECO:0000259" key="4">
    <source>
        <dbReference type="Pfam" id="PF02678"/>
    </source>
</evidence>
<evidence type="ECO:0000256" key="3">
    <source>
        <dbReference type="RuleBase" id="RU003457"/>
    </source>
</evidence>
<dbReference type="PANTHER" id="PTHR13903">
    <property type="entry name" value="PIRIN-RELATED"/>
    <property type="match status" value="1"/>
</dbReference>
<keyword evidence="7" id="KW-1185">Reference proteome</keyword>
<reference evidence="6 7" key="1">
    <citation type="submission" date="2018-06" db="EMBL/GenBank/DDBJ databases">
        <title>Genomic Encyclopedia of Type Strains, Phase IV (KMG-IV): sequencing the most valuable type-strain genomes for metagenomic binning, comparative biology and taxonomic classification.</title>
        <authorList>
            <person name="Goeker M."/>
        </authorList>
    </citation>
    <scope>NUCLEOTIDE SEQUENCE [LARGE SCALE GENOMIC DNA]</scope>
    <source>
        <strain evidence="6 7">DSM 5</strain>
    </source>
</reference>
<dbReference type="GO" id="GO:0046872">
    <property type="term" value="F:metal ion binding"/>
    <property type="evidence" value="ECO:0007669"/>
    <property type="project" value="UniProtKB-KW"/>
</dbReference>
<keyword evidence="2" id="KW-0408">Iron</keyword>
<dbReference type="EMBL" id="QKZI01000011">
    <property type="protein sequence ID" value="PZX02440.1"/>
    <property type="molecule type" value="Genomic_DNA"/>
</dbReference>
<comment type="cofactor">
    <cofactor evidence="2">
        <name>Fe cation</name>
        <dbReference type="ChEBI" id="CHEBI:24875"/>
    </cofactor>
    <text evidence="2">Binds 1 Fe cation per subunit.</text>
</comment>
<feature type="binding site" evidence="2">
    <location>
        <position position="60"/>
    </location>
    <ligand>
        <name>Fe cation</name>
        <dbReference type="ChEBI" id="CHEBI:24875"/>
    </ligand>
</feature>
<feature type="binding site" evidence="2">
    <location>
        <position position="106"/>
    </location>
    <ligand>
        <name>Fe cation</name>
        <dbReference type="ChEBI" id="CHEBI:24875"/>
    </ligand>
</feature>
<dbReference type="CDD" id="cd02909">
    <property type="entry name" value="cupin_pirin_N"/>
    <property type="match status" value="1"/>
</dbReference>
<feature type="domain" description="Pirin N-terminal" evidence="4">
    <location>
        <begin position="49"/>
        <end position="121"/>
    </location>
</feature>
<keyword evidence="2" id="KW-0479">Metal-binding</keyword>
<accession>A0A2W7MYK5</accession>
<dbReference type="PANTHER" id="PTHR13903:SF8">
    <property type="entry name" value="PIRIN"/>
    <property type="match status" value="1"/>
</dbReference>
<dbReference type="Proteomes" id="UP000248646">
    <property type="component" value="Unassembled WGS sequence"/>
</dbReference>
<evidence type="ECO:0000259" key="5">
    <source>
        <dbReference type="Pfam" id="PF05726"/>
    </source>
</evidence>
<dbReference type="InterPro" id="IPR012093">
    <property type="entry name" value="Pirin"/>
</dbReference>
<comment type="caution">
    <text evidence="6">The sequence shown here is derived from an EMBL/GenBank/DDBJ whole genome shotgun (WGS) entry which is preliminary data.</text>
</comment>
<evidence type="ECO:0008006" key="8">
    <source>
        <dbReference type="Google" id="ProtNLM"/>
    </source>
</evidence>
<dbReference type="Pfam" id="PF02678">
    <property type="entry name" value="Pirin"/>
    <property type="match status" value="1"/>
</dbReference>
<dbReference type="InterPro" id="IPR008778">
    <property type="entry name" value="Pirin_C_dom"/>
</dbReference>
<protein>
    <recommendedName>
        <fullName evidence="8">Pirin N-terminal domain-containing protein</fullName>
    </recommendedName>
</protein>
<evidence type="ECO:0000256" key="2">
    <source>
        <dbReference type="PIRSR" id="PIRSR006232-1"/>
    </source>
</evidence>
<dbReference type="Pfam" id="PF05726">
    <property type="entry name" value="Pirin_C"/>
    <property type="match status" value="1"/>
</dbReference>
<sequence length="280" mass="31185">MMTNLDVFSRGIKSVRTTQFQRNSDIHTMAWVVEPGHWEEHDPFLLMAHDHMRSGVFGIHPHRGMETVTFLIDGNLNHYDSKHGTGVLHAGDAQWMTAGRGVEHLEDAAKGETVNLLQLWVNIPSGQKMSPSRYQDLRKSDMPVIHEKGAEIRLFSGSLGDKASDTLNIAPVTMAEINMEPGAAFKYEIPGSYNGFLYILEGEGSFGSDSTVGKQGQVLWMGSAGTAERSEIKIEARSGMRVMLYAGEPIREPVVARGPFVMNTEQEIIQAYRDYRDGKF</sequence>
<proteinExistence type="inferred from homology"/>
<dbReference type="InterPro" id="IPR014710">
    <property type="entry name" value="RmlC-like_jellyroll"/>
</dbReference>